<dbReference type="Proteomes" id="UP001501169">
    <property type="component" value="Unassembled WGS sequence"/>
</dbReference>
<protein>
    <submittedName>
        <fullName evidence="1">Uncharacterized protein</fullName>
    </submittedName>
</protein>
<evidence type="ECO:0000313" key="2">
    <source>
        <dbReference type="Proteomes" id="UP001501169"/>
    </source>
</evidence>
<accession>A0ABP3P4M4</accession>
<name>A0ABP3P4M4_9GAMM</name>
<gene>
    <name evidence="1" type="ORF">GCM10009098_30310</name>
</gene>
<dbReference type="EMBL" id="BAAAEO010000004">
    <property type="protein sequence ID" value="GAA0560194.1"/>
    <property type="molecule type" value="Genomic_DNA"/>
</dbReference>
<comment type="caution">
    <text evidence="1">The sequence shown here is derived from an EMBL/GenBank/DDBJ whole genome shotgun (WGS) entry which is preliminary data.</text>
</comment>
<sequence>MELVEQKVTIDVLARHLGTSIEMTERHYSYVIPRMFSQQLSSAVLPDKTEIEKKWEHDSAVEGVVHQVGNPI</sequence>
<evidence type="ECO:0000313" key="1">
    <source>
        <dbReference type="EMBL" id="GAA0560194.1"/>
    </source>
</evidence>
<keyword evidence="2" id="KW-1185">Reference proteome</keyword>
<organism evidence="1 2">
    <name type="scientific">Rheinheimera aquimaris</name>
    <dbReference type="NCBI Taxonomy" id="412437"/>
    <lineage>
        <taxon>Bacteria</taxon>
        <taxon>Pseudomonadati</taxon>
        <taxon>Pseudomonadota</taxon>
        <taxon>Gammaproteobacteria</taxon>
        <taxon>Chromatiales</taxon>
        <taxon>Chromatiaceae</taxon>
        <taxon>Rheinheimera</taxon>
    </lineage>
</organism>
<reference evidence="2" key="1">
    <citation type="journal article" date="2019" name="Int. J. Syst. Evol. Microbiol.">
        <title>The Global Catalogue of Microorganisms (GCM) 10K type strain sequencing project: providing services to taxonomists for standard genome sequencing and annotation.</title>
        <authorList>
            <consortium name="The Broad Institute Genomics Platform"/>
            <consortium name="The Broad Institute Genome Sequencing Center for Infectious Disease"/>
            <person name="Wu L."/>
            <person name="Ma J."/>
        </authorList>
    </citation>
    <scope>NUCLEOTIDE SEQUENCE [LARGE SCALE GENOMIC DNA]</scope>
    <source>
        <strain evidence="2">JCM 14331</strain>
    </source>
</reference>
<dbReference type="RefSeq" id="WP_226767363.1">
    <property type="nucleotide sequence ID" value="NZ_BAAAEO010000004.1"/>
</dbReference>
<proteinExistence type="predicted"/>